<comment type="caution">
    <text evidence="1">The sequence shown here is derived from an EMBL/GenBank/DDBJ whole genome shotgun (WGS) entry which is preliminary data.</text>
</comment>
<evidence type="ECO:0000313" key="2">
    <source>
        <dbReference type="Proteomes" id="UP000887116"/>
    </source>
</evidence>
<dbReference type="EMBL" id="BMAO01019814">
    <property type="protein sequence ID" value="GFR33051.1"/>
    <property type="molecule type" value="Genomic_DNA"/>
</dbReference>
<keyword evidence="2" id="KW-1185">Reference proteome</keyword>
<reference evidence="1" key="1">
    <citation type="submission" date="2020-07" db="EMBL/GenBank/DDBJ databases">
        <title>Multicomponent nature underlies the extraordinary mechanical properties of spider dragline silk.</title>
        <authorList>
            <person name="Kono N."/>
            <person name="Nakamura H."/>
            <person name="Mori M."/>
            <person name="Yoshida Y."/>
            <person name="Ohtoshi R."/>
            <person name="Malay A.D."/>
            <person name="Moran D.A.P."/>
            <person name="Tomita M."/>
            <person name="Numata K."/>
            <person name="Arakawa K."/>
        </authorList>
    </citation>
    <scope>NUCLEOTIDE SEQUENCE</scope>
</reference>
<dbReference type="AlphaFoldDB" id="A0A8X6K5X9"/>
<sequence length="123" mass="12986">MGYQTPVGEGGMTFRTEQGDGREMYRALMDTLTLKFVPSGRVHCWSCRIPRNIKTNEPGTDGLMTLGSFGGMGGVGSGGFGGYWWWYSSGGLGEIGGMSSGDWVVITGGMSSGGLGGNIKWVE</sequence>
<organism evidence="1 2">
    <name type="scientific">Trichonephila clavata</name>
    <name type="common">Joro spider</name>
    <name type="synonym">Nephila clavata</name>
    <dbReference type="NCBI Taxonomy" id="2740835"/>
    <lineage>
        <taxon>Eukaryota</taxon>
        <taxon>Metazoa</taxon>
        <taxon>Ecdysozoa</taxon>
        <taxon>Arthropoda</taxon>
        <taxon>Chelicerata</taxon>
        <taxon>Arachnida</taxon>
        <taxon>Araneae</taxon>
        <taxon>Araneomorphae</taxon>
        <taxon>Entelegynae</taxon>
        <taxon>Araneoidea</taxon>
        <taxon>Nephilidae</taxon>
        <taxon>Trichonephila</taxon>
    </lineage>
</organism>
<dbReference type="Proteomes" id="UP000887116">
    <property type="component" value="Unassembled WGS sequence"/>
</dbReference>
<accession>A0A8X6K5X9</accession>
<protein>
    <submittedName>
        <fullName evidence="1">Uncharacterized protein</fullName>
    </submittedName>
</protein>
<gene>
    <name evidence="1" type="ORF">TNCT_521151</name>
</gene>
<evidence type="ECO:0000313" key="1">
    <source>
        <dbReference type="EMBL" id="GFR33051.1"/>
    </source>
</evidence>
<name>A0A8X6K5X9_TRICU</name>
<proteinExistence type="predicted"/>
<dbReference type="OrthoDB" id="10624804at2759"/>